<evidence type="ECO:0000313" key="2">
    <source>
        <dbReference type="Proteomes" id="UP000557566"/>
    </source>
</evidence>
<dbReference type="EMBL" id="JAAVMX010000005">
    <property type="protein sequence ID" value="KAF4507896.1"/>
    <property type="molecule type" value="Genomic_DNA"/>
</dbReference>
<evidence type="ECO:0000313" key="1">
    <source>
        <dbReference type="EMBL" id="KAF4507896.1"/>
    </source>
</evidence>
<keyword evidence="2" id="KW-1185">Reference proteome</keyword>
<accession>A0A8H4PNY9</accession>
<reference evidence="1 2" key="1">
    <citation type="journal article" date="2020" name="Genome Biol. Evol.">
        <title>A new high-quality draft genome assembly of the Chinese cordyceps Ophiocordyceps sinensis.</title>
        <authorList>
            <person name="Shu R."/>
            <person name="Zhang J."/>
            <person name="Meng Q."/>
            <person name="Zhang H."/>
            <person name="Zhou G."/>
            <person name="Li M."/>
            <person name="Wu P."/>
            <person name="Zhao Y."/>
            <person name="Chen C."/>
            <person name="Qin Q."/>
        </authorList>
    </citation>
    <scope>NUCLEOTIDE SEQUENCE [LARGE SCALE GENOMIC DNA]</scope>
    <source>
        <strain evidence="1 2">IOZ07</strain>
    </source>
</reference>
<dbReference type="OrthoDB" id="436519at2759"/>
<dbReference type="AlphaFoldDB" id="A0A8H4PNY9"/>
<dbReference type="Proteomes" id="UP000557566">
    <property type="component" value="Unassembled WGS sequence"/>
</dbReference>
<gene>
    <name evidence="1" type="ORF">G6O67_004347</name>
</gene>
<protein>
    <submittedName>
        <fullName evidence="1">Uncharacterized protein</fullName>
    </submittedName>
</protein>
<organism evidence="1 2">
    <name type="scientific">Ophiocordyceps sinensis</name>
    <dbReference type="NCBI Taxonomy" id="72228"/>
    <lineage>
        <taxon>Eukaryota</taxon>
        <taxon>Fungi</taxon>
        <taxon>Dikarya</taxon>
        <taxon>Ascomycota</taxon>
        <taxon>Pezizomycotina</taxon>
        <taxon>Sordariomycetes</taxon>
        <taxon>Hypocreomycetidae</taxon>
        <taxon>Hypocreales</taxon>
        <taxon>Ophiocordycipitaceae</taxon>
        <taxon>Ophiocordyceps</taxon>
    </lineage>
</organism>
<proteinExistence type="predicted"/>
<sequence>MLLTLLVFEAHTVTRPVFPLVVDVANVVVTRLTSHAPYLPFQAIELARKLTITVYIGLSQIGPLLVQQTSARNRAAHGEDKALDQGLERLESVVNQLDTETSRLVAMEMAPFKGDAAAVSNLRGKMREWLVQNTLRSDPMVRDALGVSFRKRRIDAPAGAKGNR</sequence>
<name>A0A8H4PNY9_9HYPO</name>
<comment type="caution">
    <text evidence="1">The sequence shown here is derived from an EMBL/GenBank/DDBJ whole genome shotgun (WGS) entry which is preliminary data.</text>
</comment>